<dbReference type="AlphaFoldDB" id="A0A9J5WBZ5"/>
<proteinExistence type="predicted"/>
<keyword evidence="3" id="KW-1185">Reference proteome</keyword>
<organism evidence="2 3">
    <name type="scientific">Solanum commersonii</name>
    <name type="common">Commerson's wild potato</name>
    <name type="synonym">Commerson's nightshade</name>
    <dbReference type="NCBI Taxonomy" id="4109"/>
    <lineage>
        <taxon>Eukaryota</taxon>
        <taxon>Viridiplantae</taxon>
        <taxon>Streptophyta</taxon>
        <taxon>Embryophyta</taxon>
        <taxon>Tracheophyta</taxon>
        <taxon>Spermatophyta</taxon>
        <taxon>Magnoliopsida</taxon>
        <taxon>eudicotyledons</taxon>
        <taxon>Gunneridae</taxon>
        <taxon>Pentapetalae</taxon>
        <taxon>asterids</taxon>
        <taxon>lamiids</taxon>
        <taxon>Solanales</taxon>
        <taxon>Solanaceae</taxon>
        <taxon>Solanoideae</taxon>
        <taxon>Solaneae</taxon>
        <taxon>Solanum</taxon>
    </lineage>
</organism>
<dbReference type="OrthoDB" id="1306244at2759"/>
<accession>A0A9J5WBZ5</accession>
<dbReference type="PANTHER" id="PTHR33180">
    <property type="entry name" value="PHOTOSYSTEM II CP43 REACTION CENTER PROTEIN"/>
    <property type="match status" value="1"/>
</dbReference>
<comment type="caution">
    <text evidence="2">The sequence shown here is derived from an EMBL/GenBank/DDBJ whole genome shotgun (WGS) entry which is preliminary data.</text>
</comment>
<dbReference type="Pfam" id="PF20167">
    <property type="entry name" value="Transposase_32"/>
    <property type="match status" value="1"/>
</dbReference>
<sequence>MTSNALIQQVKKPTTKFKPVDYVVVRGQKVKCDSDAINALLGVSTRMDDDCRYLIRTKTLKNMKKWLVPLISDSTPIWLELGSPIEKKDLNIAARYWFGFISNMIMPSQKKSILYHAKAACLGCIIDGARLNLGMIMA</sequence>
<dbReference type="PANTHER" id="PTHR33180:SF31">
    <property type="entry name" value="POLYPROTEIN PROTEIN"/>
    <property type="match status" value="1"/>
</dbReference>
<dbReference type="Proteomes" id="UP000824120">
    <property type="component" value="Chromosome 12"/>
</dbReference>
<evidence type="ECO:0000313" key="3">
    <source>
        <dbReference type="Proteomes" id="UP000824120"/>
    </source>
</evidence>
<dbReference type="EMBL" id="JACXVP010000012">
    <property type="protein sequence ID" value="KAG5572454.1"/>
    <property type="molecule type" value="Genomic_DNA"/>
</dbReference>
<dbReference type="InterPro" id="IPR046796">
    <property type="entry name" value="Transposase_32_dom"/>
</dbReference>
<evidence type="ECO:0000313" key="2">
    <source>
        <dbReference type="EMBL" id="KAG5572454.1"/>
    </source>
</evidence>
<evidence type="ECO:0000259" key="1">
    <source>
        <dbReference type="Pfam" id="PF20167"/>
    </source>
</evidence>
<reference evidence="2 3" key="1">
    <citation type="submission" date="2020-09" db="EMBL/GenBank/DDBJ databases">
        <title>De no assembly of potato wild relative species, Solanum commersonii.</title>
        <authorList>
            <person name="Cho K."/>
        </authorList>
    </citation>
    <scope>NUCLEOTIDE SEQUENCE [LARGE SCALE GENOMIC DNA]</scope>
    <source>
        <strain evidence="2">LZ3.2</strain>
        <tissue evidence="2">Leaf</tissue>
    </source>
</reference>
<gene>
    <name evidence="2" type="ORF">H5410_062220</name>
</gene>
<protein>
    <recommendedName>
        <fullName evidence="1">Putative plant transposon protein domain-containing protein</fullName>
    </recommendedName>
</protein>
<name>A0A9J5WBZ5_SOLCO</name>
<feature type="domain" description="Putative plant transposon protein" evidence="1">
    <location>
        <begin position="14"/>
        <end position="137"/>
    </location>
</feature>